<evidence type="ECO:0000313" key="1">
    <source>
        <dbReference type="EMBL" id="PNS12690.1"/>
    </source>
</evidence>
<dbReference type="Pfam" id="PF15586">
    <property type="entry name" value="Imm8"/>
    <property type="match status" value="1"/>
</dbReference>
<evidence type="ECO:0008006" key="3">
    <source>
        <dbReference type="Google" id="ProtNLM"/>
    </source>
</evidence>
<dbReference type="InterPro" id="IPR028964">
    <property type="entry name" value="Imm8"/>
</dbReference>
<keyword evidence="2" id="KW-1185">Reference proteome</keyword>
<reference evidence="2" key="1">
    <citation type="submission" date="2017-09" db="EMBL/GenBank/DDBJ databases">
        <authorList>
            <person name="Palmer M."/>
            <person name="Steenkamp E.T."/>
            <person name="Coetzee M.P."/>
            <person name="Avontuur J.R."/>
            <person name="Van Zyl E."/>
            <person name="Chan W.-Y."/>
            <person name="Blom J."/>
            <person name="Venter S.N."/>
        </authorList>
    </citation>
    <scope>NUCLEOTIDE SEQUENCE [LARGE SCALE GENOMIC DNA]</scope>
    <source>
        <strain evidence="2">QC88-366</strain>
    </source>
</reference>
<dbReference type="AlphaFoldDB" id="A0A2K1QCD4"/>
<dbReference type="OrthoDB" id="5521406at2"/>
<protein>
    <recommendedName>
        <fullName evidence="3">Immunity protein 8</fullName>
    </recommendedName>
</protein>
<sequence length="127" mass="14951">MGILTSLRGNKNVKATLRTLGCDDCDLNLFVPEEDNSFILLLTLSIGPENEEGINYFHLNVCTPEWLCKHHWLPELMRHTLLVRKYDLDEIKKTITDYIDQCEGKDWMEIAQKLSRVFAWEYEDYQP</sequence>
<name>A0A2K1QCD4_9GAMM</name>
<dbReference type="Proteomes" id="UP000236345">
    <property type="component" value="Unassembled WGS sequence"/>
</dbReference>
<organism evidence="1 2">
    <name type="scientific">Mixta theicola</name>
    <dbReference type="NCBI Taxonomy" id="1458355"/>
    <lineage>
        <taxon>Bacteria</taxon>
        <taxon>Pseudomonadati</taxon>
        <taxon>Pseudomonadota</taxon>
        <taxon>Gammaproteobacteria</taxon>
        <taxon>Enterobacterales</taxon>
        <taxon>Erwiniaceae</taxon>
        <taxon>Mixta</taxon>
    </lineage>
</organism>
<gene>
    <name evidence="1" type="ORF">COO59_06135</name>
</gene>
<comment type="caution">
    <text evidence="1">The sequence shown here is derived from an EMBL/GenBank/DDBJ whole genome shotgun (WGS) entry which is preliminary data.</text>
</comment>
<accession>A0A2K1QCD4</accession>
<evidence type="ECO:0000313" key="2">
    <source>
        <dbReference type="Proteomes" id="UP000236345"/>
    </source>
</evidence>
<dbReference type="EMBL" id="NWUO01000003">
    <property type="protein sequence ID" value="PNS12690.1"/>
    <property type="molecule type" value="Genomic_DNA"/>
</dbReference>
<proteinExistence type="predicted"/>